<evidence type="ECO:0000313" key="5">
    <source>
        <dbReference type="Proteomes" id="UP000773850"/>
    </source>
</evidence>
<dbReference type="AlphaFoldDB" id="A0A150MPA1"/>
<dbReference type="Proteomes" id="UP000773850">
    <property type="component" value="Unassembled WGS sequence"/>
</dbReference>
<dbReference type="EMBL" id="LQYV01000069">
    <property type="protein sequence ID" value="KYD26298.1"/>
    <property type="molecule type" value="Genomic_DNA"/>
</dbReference>
<sequence>MLYLSKKAGGLMKKQPKTSFSVGKRPVSTKPIIFRRSSKEKHLFGPSLRLF</sequence>
<dbReference type="Proteomes" id="UP000075424">
    <property type="component" value="Unassembled WGS sequence"/>
</dbReference>
<dbReference type="EMBL" id="LUCS01000028">
    <property type="protein sequence ID" value="KAF6510360.1"/>
    <property type="molecule type" value="Genomic_DNA"/>
</dbReference>
<feature type="region of interest" description="Disordered" evidence="1">
    <location>
        <begin position="1"/>
        <end position="24"/>
    </location>
</feature>
<gene>
    <name evidence="3" type="ORF">B4109_1634</name>
    <name evidence="2" type="ORF">GS8_2517</name>
</gene>
<evidence type="ECO:0000313" key="4">
    <source>
        <dbReference type="Proteomes" id="UP000075424"/>
    </source>
</evidence>
<dbReference type="PATRIC" id="fig|1422.18.peg.14"/>
<keyword evidence="5" id="KW-1185">Reference proteome</keyword>
<protein>
    <submittedName>
        <fullName evidence="3">Uncharacterized protein</fullName>
    </submittedName>
</protein>
<comment type="caution">
    <text evidence="3">The sequence shown here is derived from an EMBL/GenBank/DDBJ whole genome shotgun (WGS) entry which is preliminary data.</text>
</comment>
<evidence type="ECO:0000313" key="3">
    <source>
        <dbReference type="EMBL" id="KYD26298.1"/>
    </source>
</evidence>
<proteinExistence type="predicted"/>
<reference evidence="3 4" key="1">
    <citation type="submission" date="2016-01" db="EMBL/GenBank/DDBJ databases">
        <title>Draft Genome Sequences of Seven Thermophilic Sporeformers Isolated from Foods.</title>
        <authorList>
            <person name="Berendsen E.M."/>
            <person name="Wells-Bennik M.H."/>
            <person name="Krawcyk A.O."/>
            <person name="De Jong A."/>
            <person name="Holsappel S."/>
            <person name="Eijlander R.T."/>
            <person name="Kuipers O.P."/>
        </authorList>
    </citation>
    <scope>NUCLEOTIDE SEQUENCE [LARGE SCALE GENOMIC DNA]</scope>
    <source>
        <strain evidence="3 4">B4109</strain>
    </source>
</reference>
<accession>A0A150MPA1</accession>
<reference evidence="2 5" key="2">
    <citation type="submission" date="2016-03" db="EMBL/GenBank/DDBJ databases">
        <title>Spore heat resistance.</title>
        <authorList>
            <person name="Boekhorst J."/>
            <person name="Berendsen E.M."/>
            <person name="Wells-Bennik M.H."/>
            <person name="Kuipers O.P."/>
        </authorList>
    </citation>
    <scope>NUCLEOTIDE SEQUENCE [LARGE SCALE GENOMIC DNA]</scope>
    <source>
        <strain evidence="2 5">GS8</strain>
    </source>
</reference>
<name>A0A150MPA1_GEOSE</name>
<evidence type="ECO:0000256" key="1">
    <source>
        <dbReference type="SAM" id="MobiDB-lite"/>
    </source>
</evidence>
<evidence type="ECO:0000313" key="2">
    <source>
        <dbReference type="EMBL" id="KAF6510360.1"/>
    </source>
</evidence>
<organism evidence="3 4">
    <name type="scientific">Geobacillus stearothermophilus</name>
    <name type="common">Bacillus stearothermophilus</name>
    <dbReference type="NCBI Taxonomy" id="1422"/>
    <lineage>
        <taxon>Bacteria</taxon>
        <taxon>Bacillati</taxon>
        <taxon>Bacillota</taxon>
        <taxon>Bacilli</taxon>
        <taxon>Bacillales</taxon>
        <taxon>Anoxybacillaceae</taxon>
        <taxon>Geobacillus</taxon>
    </lineage>
</organism>